<evidence type="ECO:0000259" key="1">
    <source>
        <dbReference type="Pfam" id="PF04266"/>
    </source>
</evidence>
<gene>
    <name evidence="2" type="ORF">J2S08_000517</name>
</gene>
<dbReference type="RefSeq" id="WP_307226362.1">
    <property type="nucleotide sequence ID" value="NZ_JAUSTT010000002.1"/>
</dbReference>
<sequence>MNLFKQISLFDRSKEPALIERALIVREPWASKIVSGKKILEIRGSNTNIREPIGIIAGGTGKIIGVCELVGVRGPLSLEEYIETYSLGGGVDPQYLNRTQTLPYKQTFAWELKNPQRLSEPIRYEHPNGAVIWVKLKKNTQEALHKALSK</sequence>
<reference evidence="2 3" key="1">
    <citation type="submission" date="2023-07" db="EMBL/GenBank/DDBJ databases">
        <title>Genomic Encyclopedia of Type Strains, Phase IV (KMG-IV): sequencing the most valuable type-strain genomes for metagenomic binning, comparative biology and taxonomic classification.</title>
        <authorList>
            <person name="Goeker M."/>
        </authorList>
    </citation>
    <scope>NUCLEOTIDE SEQUENCE [LARGE SCALE GENOMIC DNA]</scope>
    <source>
        <strain evidence="2 3">DSM 23837</strain>
    </source>
</reference>
<feature type="domain" description="ASCH" evidence="1">
    <location>
        <begin position="24"/>
        <end position="115"/>
    </location>
</feature>
<evidence type="ECO:0000313" key="2">
    <source>
        <dbReference type="EMBL" id="MDQ0174684.1"/>
    </source>
</evidence>
<name>A0ABT9WN17_9BACI</name>
<evidence type="ECO:0000313" key="3">
    <source>
        <dbReference type="Proteomes" id="UP001223586"/>
    </source>
</evidence>
<dbReference type="InterPro" id="IPR007374">
    <property type="entry name" value="ASCH_domain"/>
</dbReference>
<organism evidence="2 3">
    <name type="scientific">Bacillus chungangensis</name>
    <dbReference type="NCBI Taxonomy" id="587633"/>
    <lineage>
        <taxon>Bacteria</taxon>
        <taxon>Bacillati</taxon>
        <taxon>Bacillota</taxon>
        <taxon>Bacilli</taxon>
        <taxon>Bacillales</taxon>
        <taxon>Bacillaceae</taxon>
        <taxon>Bacillus</taxon>
    </lineage>
</organism>
<comment type="caution">
    <text evidence="2">The sequence shown here is derived from an EMBL/GenBank/DDBJ whole genome shotgun (WGS) entry which is preliminary data.</text>
</comment>
<accession>A0ABT9WN17</accession>
<dbReference type="Pfam" id="PF04266">
    <property type="entry name" value="ASCH"/>
    <property type="match status" value="1"/>
</dbReference>
<dbReference type="EMBL" id="JAUSTT010000002">
    <property type="protein sequence ID" value="MDQ0174684.1"/>
    <property type="molecule type" value="Genomic_DNA"/>
</dbReference>
<dbReference type="Gene3D" id="2.30.130.30">
    <property type="entry name" value="Hypothetical protein"/>
    <property type="match status" value="1"/>
</dbReference>
<dbReference type="Proteomes" id="UP001223586">
    <property type="component" value="Unassembled WGS sequence"/>
</dbReference>
<dbReference type="SUPFAM" id="SSF88697">
    <property type="entry name" value="PUA domain-like"/>
    <property type="match status" value="1"/>
</dbReference>
<dbReference type="InterPro" id="IPR015947">
    <property type="entry name" value="PUA-like_sf"/>
</dbReference>
<protein>
    <recommendedName>
        <fullName evidence="1">ASCH domain-containing protein</fullName>
    </recommendedName>
</protein>
<proteinExistence type="predicted"/>
<keyword evidence="3" id="KW-1185">Reference proteome</keyword>